<dbReference type="Pfam" id="PF17855">
    <property type="entry name" value="MCM_lid"/>
    <property type="match status" value="1"/>
</dbReference>
<dbReference type="GO" id="GO:0017116">
    <property type="term" value="F:single-stranded DNA helicase activity"/>
    <property type="evidence" value="ECO:0007669"/>
    <property type="project" value="TreeGrafter"/>
</dbReference>
<dbReference type="GO" id="GO:0042555">
    <property type="term" value="C:MCM complex"/>
    <property type="evidence" value="ECO:0007669"/>
    <property type="project" value="TreeGrafter"/>
</dbReference>
<dbReference type="Gene3D" id="3.40.50.300">
    <property type="entry name" value="P-loop containing nucleotide triphosphate hydrolases"/>
    <property type="match status" value="1"/>
</dbReference>
<evidence type="ECO:0000259" key="6">
    <source>
        <dbReference type="PROSITE" id="PS50051"/>
    </source>
</evidence>
<evidence type="ECO:0000256" key="2">
    <source>
        <dbReference type="ARBA" id="ARBA00022741"/>
    </source>
</evidence>
<dbReference type="Proteomes" id="UP001178507">
    <property type="component" value="Unassembled WGS sequence"/>
</dbReference>
<dbReference type="PRINTS" id="PR01657">
    <property type="entry name" value="MCMFAMILY"/>
</dbReference>
<keyword evidence="3 5" id="KW-0067">ATP-binding</keyword>
<reference evidence="7" key="1">
    <citation type="submission" date="2023-08" db="EMBL/GenBank/DDBJ databases">
        <authorList>
            <person name="Chen Y."/>
            <person name="Shah S."/>
            <person name="Dougan E. K."/>
            <person name="Thang M."/>
            <person name="Chan C."/>
        </authorList>
    </citation>
    <scope>NUCLEOTIDE SEQUENCE</scope>
</reference>
<dbReference type="PANTHER" id="PTHR11630:SF48">
    <property type="entry name" value="DNA HELICASE MCM9"/>
    <property type="match status" value="1"/>
</dbReference>
<sequence>MDSTASLVPLADVSQDLLRFFKERLPQLTEHFELDEKAKRREIIVDAMDLFDEVPSAYLLLLQGWPTISGALRETAQQEAAALMGEAAAHLRVRLIHVPGREFARQSVSQLRVADAGRLVRVMGTVTRAGPVKVVQEWRNFKCEQCGHTFGCRASAVCNYEFEVPKECPGGQKQKKWDPKAKRAKTSRCHSKLFAAQPADEACMADFQEIRVQDDMQAMEVGVVPQSCAVAVFGDLVGSCQPGDSVVVEGLAFQRWRPTFPGKRVEVELFLEATHVERLSRDPAAASGPAGREVAEAQDGFRRFWSDQVDEWRGREILVAATAPWLAGLPVPKLALLLTLVGGSVSLAAETATSNAESASRWGRFLGAEKSDSTDKAKPVERTGRTTPHLLLLGDPGTGKSQLLQAAQELHWRSVRTSGLGCTSAGLTCAAVRDGPDWVLEAGALVLADGGVCCIDEFSTIRSHDKAAVHEAMEQQTVSVAKAGLVCRLRSRCSVVAAQNCRGASRSRGQGSAYDLGSSVAVNSGLPPPLLSRFDLVVVFAEGGKGASESEKADFIIGSREPEKEKVTQTPALPDAGAVQWDHSRLRDYVAWAKERRLDEDDEEGAATLLQTYFQKLRQSSLSGGGVTARTLESLVRLAQAHAKLMNHRGVQIEDAVAVVVLHRASLQDHVVGADSLPSGEDFAPNLRDLHEEMAACGVHVSLEGQEALASWRLSHCVRLGAEPRLRHLQQSDLCAHGAGNSSIPSAVPCKQRPPPFGAPGASGVSIGHCRRGVFDGAGQCAELHLAMLAGRALVEEVRRPGWCTGPHWAIRPIAVRCTGGDSQPRVRGKDSGEATWVPFAMTPCTRGMCC</sequence>
<organism evidence="7 8">
    <name type="scientific">Effrenium voratum</name>
    <dbReference type="NCBI Taxonomy" id="2562239"/>
    <lineage>
        <taxon>Eukaryota</taxon>
        <taxon>Sar</taxon>
        <taxon>Alveolata</taxon>
        <taxon>Dinophyceae</taxon>
        <taxon>Suessiales</taxon>
        <taxon>Symbiodiniaceae</taxon>
        <taxon>Effrenium</taxon>
    </lineage>
</organism>
<dbReference type="GO" id="GO:0003697">
    <property type="term" value="F:single-stranded DNA binding"/>
    <property type="evidence" value="ECO:0007669"/>
    <property type="project" value="TreeGrafter"/>
</dbReference>
<keyword evidence="2 5" id="KW-0547">Nucleotide-binding</keyword>
<comment type="caution">
    <text evidence="7">The sequence shown here is derived from an EMBL/GenBank/DDBJ whole genome shotgun (WGS) entry which is preliminary data.</text>
</comment>
<dbReference type="SUPFAM" id="SSF52540">
    <property type="entry name" value="P-loop containing nucleoside triphosphate hydrolases"/>
    <property type="match status" value="1"/>
</dbReference>
<dbReference type="InterPro" id="IPR001208">
    <property type="entry name" value="MCM_dom"/>
</dbReference>
<evidence type="ECO:0000313" key="7">
    <source>
        <dbReference type="EMBL" id="CAJ1381468.1"/>
    </source>
</evidence>
<dbReference type="GO" id="GO:0006260">
    <property type="term" value="P:DNA replication"/>
    <property type="evidence" value="ECO:0007669"/>
    <property type="project" value="InterPro"/>
</dbReference>
<comment type="similarity">
    <text evidence="5">Belongs to the MCM family.</text>
</comment>
<dbReference type="InterPro" id="IPR027417">
    <property type="entry name" value="P-loop_NTPase"/>
</dbReference>
<evidence type="ECO:0000256" key="4">
    <source>
        <dbReference type="ARBA" id="ARBA00023125"/>
    </source>
</evidence>
<dbReference type="InterPro" id="IPR041562">
    <property type="entry name" value="MCM_lid"/>
</dbReference>
<dbReference type="EC" id="3.6.4.12" evidence="1"/>
<evidence type="ECO:0000256" key="3">
    <source>
        <dbReference type="ARBA" id="ARBA00022840"/>
    </source>
</evidence>
<dbReference type="PROSITE" id="PS00847">
    <property type="entry name" value="MCM_1"/>
    <property type="match status" value="1"/>
</dbReference>
<proteinExistence type="inferred from homology"/>
<dbReference type="AlphaFoldDB" id="A0AA36MWK5"/>
<gene>
    <name evidence="7" type="ORF">EVOR1521_LOCUS9150</name>
</gene>
<accession>A0AA36MWK5</accession>
<dbReference type="InterPro" id="IPR031327">
    <property type="entry name" value="MCM"/>
</dbReference>
<dbReference type="SMART" id="SM00350">
    <property type="entry name" value="MCM"/>
    <property type="match status" value="1"/>
</dbReference>
<keyword evidence="4 5" id="KW-0238">DNA-binding</keyword>
<dbReference type="GO" id="GO:0005524">
    <property type="term" value="F:ATP binding"/>
    <property type="evidence" value="ECO:0007669"/>
    <property type="project" value="UniProtKB-KW"/>
</dbReference>
<evidence type="ECO:0000313" key="8">
    <source>
        <dbReference type="Proteomes" id="UP001178507"/>
    </source>
</evidence>
<keyword evidence="8" id="KW-1185">Reference proteome</keyword>
<dbReference type="Gene3D" id="2.40.50.140">
    <property type="entry name" value="Nucleic acid-binding proteins"/>
    <property type="match status" value="1"/>
</dbReference>
<protein>
    <recommendedName>
        <fullName evidence="1">DNA helicase</fullName>
        <ecNumber evidence="1">3.6.4.12</ecNumber>
    </recommendedName>
</protein>
<dbReference type="Gene3D" id="2.20.28.10">
    <property type="match status" value="1"/>
</dbReference>
<dbReference type="Pfam" id="PF00493">
    <property type="entry name" value="MCM"/>
    <property type="match status" value="1"/>
</dbReference>
<dbReference type="GO" id="GO:0000724">
    <property type="term" value="P:double-strand break repair via homologous recombination"/>
    <property type="evidence" value="ECO:0007669"/>
    <property type="project" value="TreeGrafter"/>
</dbReference>
<dbReference type="GO" id="GO:0016787">
    <property type="term" value="F:hydrolase activity"/>
    <property type="evidence" value="ECO:0007669"/>
    <property type="project" value="UniProtKB-KW"/>
</dbReference>
<evidence type="ECO:0000256" key="5">
    <source>
        <dbReference type="RuleBase" id="RU004070"/>
    </source>
</evidence>
<evidence type="ECO:0000256" key="1">
    <source>
        <dbReference type="ARBA" id="ARBA00012551"/>
    </source>
</evidence>
<name>A0AA36MWK5_9DINO</name>
<dbReference type="InterPro" id="IPR018525">
    <property type="entry name" value="MCM_CS"/>
</dbReference>
<dbReference type="InterPro" id="IPR012340">
    <property type="entry name" value="NA-bd_OB-fold"/>
</dbReference>
<dbReference type="EMBL" id="CAUJNA010000813">
    <property type="protein sequence ID" value="CAJ1381468.1"/>
    <property type="molecule type" value="Genomic_DNA"/>
</dbReference>
<dbReference type="GO" id="GO:0005634">
    <property type="term" value="C:nucleus"/>
    <property type="evidence" value="ECO:0007669"/>
    <property type="project" value="UniProtKB-SubCell"/>
</dbReference>
<dbReference type="PANTHER" id="PTHR11630">
    <property type="entry name" value="DNA REPLICATION LICENSING FACTOR MCM FAMILY MEMBER"/>
    <property type="match status" value="1"/>
</dbReference>
<feature type="domain" description="MCM C-terminal AAA(+) ATPase" evidence="6">
    <location>
        <begin position="314"/>
        <end position="556"/>
    </location>
</feature>
<dbReference type="Pfam" id="PF17207">
    <property type="entry name" value="MCM_OB"/>
    <property type="match status" value="1"/>
</dbReference>
<dbReference type="InterPro" id="IPR033762">
    <property type="entry name" value="MCM_OB"/>
</dbReference>
<dbReference type="PROSITE" id="PS50051">
    <property type="entry name" value="MCM_2"/>
    <property type="match status" value="1"/>
</dbReference>
<dbReference type="SUPFAM" id="SSF50249">
    <property type="entry name" value="Nucleic acid-binding proteins"/>
    <property type="match status" value="1"/>
</dbReference>